<proteinExistence type="predicted"/>
<protein>
    <submittedName>
        <fullName evidence="1">Uncharacterized protein</fullName>
    </submittedName>
</protein>
<dbReference type="AlphaFoldDB" id="A0A3L6FXR9"/>
<accession>A0A3L6FXR9</accession>
<organism evidence="1">
    <name type="scientific">Zea mays</name>
    <name type="common">Maize</name>
    <dbReference type="NCBI Taxonomy" id="4577"/>
    <lineage>
        <taxon>Eukaryota</taxon>
        <taxon>Viridiplantae</taxon>
        <taxon>Streptophyta</taxon>
        <taxon>Embryophyta</taxon>
        <taxon>Tracheophyta</taxon>
        <taxon>Spermatophyta</taxon>
        <taxon>Magnoliopsida</taxon>
        <taxon>Liliopsida</taxon>
        <taxon>Poales</taxon>
        <taxon>Poaceae</taxon>
        <taxon>PACMAD clade</taxon>
        <taxon>Panicoideae</taxon>
        <taxon>Andropogonodae</taxon>
        <taxon>Andropogoneae</taxon>
        <taxon>Tripsacinae</taxon>
        <taxon>Zea</taxon>
    </lineage>
</organism>
<feature type="non-terminal residue" evidence="1">
    <location>
        <position position="1"/>
    </location>
</feature>
<gene>
    <name evidence="1" type="ORF">Zm00014a_038128</name>
</gene>
<comment type="caution">
    <text evidence="1">The sequence shown here is derived from an EMBL/GenBank/DDBJ whole genome shotgun (WGS) entry which is preliminary data.</text>
</comment>
<dbReference type="Proteomes" id="UP000251960">
    <property type="component" value="Chromosome 2"/>
</dbReference>
<reference evidence="1" key="1">
    <citation type="journal article" date="2018" name="Nat. Genet.">
        <title>Extensive intraspecific gene order and gene structural variations between Mo17 and other maize genomes.</title>
        <authorList>
            <person name="Sun S."/>
            <person name="Zhou Y."/>
            <person name="Chen J."/>
            <person name="Shi J."/>
            <person name="Zhao H."/>
            <person name="Zhao H."/>
            <person name="Song W."/>
            <person name="Zhang M."/>
            <person name="Cui Y."/>
            <person name="Dong X."/>
            <person name="Liu H."/>
            <person name="Ma X."/>
            <person name="Jiao Y."/>
            <person name="Wang B."/>
            <person name="Wei X."/>
            <person name="Stein J.C."/>
            <person name="Glaubitz J.C."/>
            <person name="Lu F."/>
            <person name="Yu G."/>
            <person name="Liang C."/>
            <person name="Fengler K."/>
            <person name="Li B."/>
            <person name="Rafalski A."/>
            <person name="Schnable P.S."/>
            <person name="Ware D.H."/>
            <person name="Buckler E.S."/>
            <person name="Lai J."/>
        </authorList>
    </citation>
    <scope>NUCLEOTIDE SEQUENCE [LARGE SCALE GENOMIC DNA]</scope>
    <source>
        <tissue evidence="1">Seedling</tissue>
    </source>
</reference>
<name>A0A3L6FXR9_MAIZE</name>
<sequence>SRLLQLQSIETKYCRSRSRNQIKIAESCSKQEGNLSRPSWIGTFYVLSYSVN</sequence>
<dbReference type="EMBL" id="NCVQ01000003">
    <property type="protein sequence ID" value="PWZ39343.1"/>
    <property type="molecule type" value="Genomic_DNA"/>
</dbReference>
<evidence type="ECO:0000313" key="1">
    <source>
        <dbReference type="EMBL" id="PWZ39343.1"/>
    </source>
</evidence>